<dbReference type="EnsemblMetazoa" id="XM_022807210">
    <property type="protein sequence ID" value="XP_022662945"/>
    <property type="gene ID" value="LOC111251038"/>
</dbReference>
<reference evidence="4" key="1">
    <citation type="submission" date="2021-01" db="UniProtKB">
        <authorList>
            <consortium name="EnsemblMetazoa"/>
        </authorList>
    </citation>
    <scope>IDENTIFICATION</scope>
</reference>
<dbReference type="Pfam" id="PF01436">
    <property type="entry name" value="NHL"/>
    <property type="match status" value="2"/>
</dbReference>
<feature type="domain" description="Thioredoxin" evidence="3">
    <location>
        <begin position="43"/>
        <end position="194"/>
    </location>
</feature>
<dbReference type="GeneID" id="111251038"/>
<dbReference type="InterPro" id="IPR001258">
    <property type="entry name" value="NHL_repeat"/>
</dbReference>
<dbReference type="InterPro" id="IPR045302">
    <property type="entry name" value="NHL2_NHL_rpt_dom"/>
</dbReference>
<evidence type="ECO:0000256" key="2">
    <source>
        <dbReference type="PROSITE-ProRule" id="PRU00504"/>
    </source>
</evidence>
<dbReference type="CDD" id="cd14951">
    <property type="entry name" value="NHL-2_like"/>
    <property type="match status" value="1"/>
</dbReference>
<dbReference type="PROSITE" id="PS51352">
    <property type="entry name" value="THIOREDOXIN_2"/>
    <property type="match status" value="1"/>
</dbReference>
<evidence type="ECO:0000313" key="5">
    <source>
        <dbReference type="Proteomes" id="UP000594260"/>
    </source>
</evidence>
<evidence type="ECO:0000259" key="3">
    <source>
        <dbReference type="PROSITE" id="PS51352"/>
    </source>
</evidence>
<name>A0A7M7KAG5_VARDE</name>
<sequence>MEREDILEALTILQDDLDQELDALQDSSSWREKIFVYLDKVQQNFRYCIPNESFDDMTGKEWINVASPLQSSIHLRGRLLLVDFFTYCCINCMHILPYLHRLEASIANAELIIIGVHSAKFDNEKVSDHVKSAVLRYGIEHAVLNDPEMRLWNLCQIICWPTLMLVGPNGEIIYKFIGEKNMSRFEAYVRIFIDYYCSRGQVTNSIKIPIKLFRESAESSKLCCPGKVAVNQLFLAIADSSNHRYIIGITGKPGRKNDTLSESRFNSPQGICWYGRYVLFVADTENHSIRKIDLEAGRVTTIIGTGRQGEDYAGGRLGIEQEISSPWDLALYKDNVLFIAMTGTHQIWAYAINEDAKFFNRHVLVEVGKCVCIAGSGREENRNTTYPLKAGFAQPSGLALDCDHNLLIVADSESSTIRSFDLNSGSVKNICGGAHDPMNLFAFGDHDGRGPDAKLQHPLAVVWDFRSSSIIVADSYNHKLKIVDLKSRMCKTAQIKGTLCLDEPAGLAIDNVANRLYIADTNNHQIKVVELQNDEFLFSDEVIGPTLKFNSDSSDDVVDSLLTVRDFVSWRATDEGPLRVKSSLGLCLDLLLPNGIELNSDAPQTWTLRGDGLQEQKLDVDAIAQIEIKQERLTLQIHCSLVLCNELQKTCEMKQISRQLELIRDVNFGNSEIKVVLEI</sequence>
<dbReference type="InterPro" id="IPR013766">
    <property type="entry name" value="Thioredoxin_domain"/>
</dbReference>
<accession>A0A7M7KAG5</accession>
<dbReference type="InterPro" id="IPR036249">
    <property type="entry name" value="Thioredoxin-like_sf"/>
</dbReference>
<dbReference type="PROSITE" id="PS51125">
    <property type="entry name" value="NHL"/>
    <property type="match status" value="1"/>
</dbReference>
<dbReference type="SUPFAM" id="SSF101898">
    <property type="entry name" value="NHL repeat"/>
    <property type="match status" value="1"/>
</dbReference>
<evidence type="ECO:0000256" key="1">
    <source>
        <dbReference type="ARBA" id="ARBA00022737"/>
    </source>
</evidence>
<dbReference type="PANTHER" id="PTHR46388">
    <property type="entry name" value="NHL REPEAT-CONTAINING PROTEIN 2"/>
    <property type="match status" value="1"/>
</dbReference>
<evidence type="ECO:0000313" key="4">
    <source>
        <dbReference type="EnsemblMetazoa" id="XP_022662945"/>
    </source>
</evidence>
<dbReference type="InterPro" id="IPR012336">
    <property type="entry name" value="Thioredoxin-like_fold"/>
</dbReference>
<dbReference type="PANTHER" id="PTHR46388:SF2">
    <property type="entry name" value="NHL REPEAT-CONTAINING PROTEIN 2"/>
    <property type="match status" value="1"/>
</dbReference>
<dbReference type="Proteomes" id="UP000594260">
    <property type="component" value="Unplaced"/>
</dbReference>
<organism evidence="4 5">
    <name type="scientific">Varroa destructor</name>
    <name type="common">Honeybee mite</name>
    <dbReference type="NCBI Taxonomy" id="109461"/>
    <lineage>
        <taxon>Eukaryota</taxon>
        <taxon>Metazoa</taxon>
        <taxon>Ecdysozoa</taxon>
        <taxon>Arthropoda</taxon>
        <taxon>Chelicerata</taxon>
        <taxon>Arachnida</taxon>
        <taxon>Acari</taxon>
        <taxon>Parasitiformes</taxon>
        <taxon>Mesostigmata</taxon>
        <taxon>Gamasina</taxon>
        <taxon>Dermanyssoidea</taxon>
        <taxon>Varroidae</taxon>
        <taxon>Varroa</taxon>
    </lineage>
</organism>
<keyword evidence="5" id="KW-1185">Reference proteome</keyword>
<dbReference type="AlphaFoldDB" id="A0A7M7KAG5"/>
<feature type="repeat" description="NHL" evidence="2">
    <location>
        <begin position="501"/>
        <end position="532"/>
    </location>
</feature>
<keyword evidence="1" id="KW-0677">Repeat</keyword>
<dbReference type="RefSeq" id="XP_022662945.1">
    <property type="nucleotide sequence ID" value="XM_022807210.1"/>
</dbReference>
<protein>
    <recommendedName>
        <fullName evidence="3">Thioredoxin domain-containing protein</fullName>
    </recommendedName>
</protein>
<dbReference type="InterPro" id="IPR011042">
    <property type="entry name" value="6-blade_b-propeller_TolB-like"/>
</dbReference>
<dbReference type="SUPFAM" id="SSF52833">
    <property type="entry name" value="Thioredoxin-like"/>
    <property type="match status" value="1"/>
</dbReference>
<dbReference type="Gene3D" id="3.40.30.10">
    <property type="entry name" value="Glutaredoxin"/>
    <property type="match status" value="1"/>
</dbReference>
<dbReference type="Pfam" id="PF13905">
    <property type="entry name" value="Thioredoxin_8"/>
    <property type="match status" value="1"/>
</dbReference>
<proteinExistence type="predicted"/>
<dbReference type="Gene3D" id="2.120.10.30">
    <property type="entry name" value="TolB, C-terminal domain"/>
    <property type="match status" value="2"/>
</dbReference>